<keyword evidence="4" id="KW-1185">Reference proteome</keyword>
<gene>
    <name evidence="1" type="ORF">GV789_01960</name>
    <name evidence="2" type="ORF">GV794_02525</name>
</gene>
<organism evidence="1 3">
    <name type="scientific">Nocardia cyriacigeorgica</name>
    <dbReference type="NCBI Taxonomy" id="135487"/>
    <lineage>
        <taxon>Bacteria</taxon>
        <taxon>Bacillati</taxon>
        <taxon>Actinomycetota</taxon>
        <taxon>Actinomycetes</taxon>
        <taxon>Mycobacteriales</taxon>
        <taxon>Nocardiaceae</taxon>
        <taxon>Nocardia</taxon>
    </lineage>
</organism>
<proteinExistence type="predicted"/>
<dbReference type="EMBL" id="JAAGUZ010000003">
    <property type="protein sequence ID" value="NEW43231.1"/>
    <property type="molecule type" value="Genomic_DNA"/>
</dbReference>
<evidence type="ECO:0000313" key="1">
    <source>
        <dbReference type="EMBL" id="NEW43231.1"/>
    </source>
</evidence>
<dbReference type="Proteomes" id="UP000468928">
    <property type="component" value="Unassembled WGS sequence"/>
</dbReference>
<evidence type="ECO:0000313" key="3">
    <source>
        <dbReference type="Proteomes" id="UP000468928"/>
    </source>
</evidence>
<name>A0A6P1D1I4_9NOCA</name>
<dbReference type="AlphaFoldDB" id="A0A6P1D1I4"/>
<sequence>MEIWTDGTRRFEVNSYYCLPDSAWTWELVELSDSYNATPRLSVSVPDATPEDGQFVPDDVAQVDVLCSSGRVPWRILRRFIGLIEESGDIRDAAAEGGSH</sequence>
<reference evidence="3 4" key="1">
    <citation type="submission" date="2020-01" db="EMBL/GenBank/DDBJ databases">
        <title>Genetics and antimicrobial susceptibilities of Nocardia species isolated from the soil; a comparison with species isolated from humans.</title>
        <authorList>
            <person name="Carrasco G."/>
            <person name="Monzon S."/>
            <person name="Sansegundo M."/>
            <person name="Garcia E."/>
            <person name="Garrido N."/>
            <person name="Medina M.J."/>
            <person name="Villalon P."/>
            <person name="Ramirez-Arocha A.C."/>
            <person name="Jimenez P."/>
            <person name="Cuesta I."/>
            <person name="Valdezate S."/>
        </authorList>
    </citation>
    <scope>NUCLEOTIDE SEQUENCE [LARGE SCALE GENOMIC DNA]</scope>
    <source>
        <strain evidence="1 3">CNM20110639</strain>
        <strain evidence="2 4">CNM20110649</strain>
    </source>
</reference>
<dbReference type="Proteomes" id="UP000470876">
    <property type="component" value="Unassembled WGS sequence"/>
</dbReference>
<dbReference type="RefSeq" id="WP_163822932.1">
    <property type="nucleotide sequence ID" value="NZ_JAAGUX010000003.1"/>
</dbReference>
<dbReference type="EMBL" id="JAAGUX010000003">
    <property type="protein sequence ID" value="NEW54543.1"/>
    <property type="molecule type" value="Genomic_DNA"/>
</dbReference>
<accession>A0A6P1D1I4</accession>
<evidence type="ECO:0000313" key="4">
    <source>
        <dbReference type="Proteomes" id="UP000470876"/>
    </source>
</evidence>
<evidence type="ECO:0000313" key="2">
    <source>
        <dbReference type="EMBL" id="NEW54543.1"/>
    </source>
</evidence>
<comment type="caution">
    <text evidence="1">The sequence shown here is derived from an EMBL/GenBank/DDBJ whole genome shotgun (WGS) entry which is preliminary data.</text>
</comment>
<protein>
    <submittedName>
        <fullName evidence="1">Uncharacterized protein</fullName>
    </submittedName>
</protein>